<dbReference type="AlphaFoldDB" id="A0A9W8P5P6"/>
<feature type="non-terminal residue" evidence="1">
    <location>
        <position position="64"/>
    </location>
</feature>
<organism evidence="1 2">
    <name type="scientific">Lentinula detonsa</name>
    <dbReference type="NCBI Taxonomy" id="2804962"/>
    <lineage>
        <taxon>Eukaryota</taxon>
        <taxon>Fungi</taxon>
        <taxon>Dikarya</taxon>
        <taxon>Basidiomycota</taxon>
        <taxon>Agaricomycotina</taxon>
        <taxon>Agaricomycetes</taxon>
        <taxon>Agaricomycetidae</taxon>
        <taxon>Agaricales</taxon>
        <taxon>Marasmiineae</taxon>
        <taxon>Omphalotaceae</taxon>
        <taxon>Lentinula</taxon>
    </lineage>
</organism>
<proteinExistence type="predicted"/>
<sequence>GIRRFIWEHLQVVNRILTCMTYAGGTFSGKKTLIAAAEAVITGHRCTYNGRIPDYSRVEKIMTW</sequence>
<name>A0A9W8P5P6_9AGAR</name>
<accession>A0A9W8P5P6</accession>
<dbReference type="EMBL" id="JANVFU010000003">
    <property type="protein sequence ID" value="KAJ3747441.1"/>
    <property type="molecule type" value="Genomic_DNA"/>
</dbReference>
<comment type="caution">
    <text evidence="1">The sequence shown here is derived from an EMBL/GenBank/DDBJ whole genome shotgun (WGS) entry which is preliminary data.</text>
</comment>
<feature type="non-terminal residue" evidence="1">
    <location>
        <position position="1"/>
    </location>
</feature>
<reference evidence="1 2" key="1">
    <citation type="journal article" date="2023" name="Proc. Natl. Acad. Sci. U.S.A.">
        <title>A global phylogenomic analysis of the shiitake genus Lentinula.</title>
        <authorList>
            <person name="Sierra-Patev S."/>
            <person name="Min B."/>
            <person name="Naranjo-Ortiz M."/>
            <person name="Looney B."/>
            <person name="Konkel Z."/>
            <person name="Slot J.C."/>
            <person name="Sakamoto Y."/>
            <person name="Steenwyk J.L."/>
            <person name="Rokas A."/>
            <person name="Carro J."/>
            <person name="Camarero S."/>
            <person name="Ferreira P."/>
            <person name="Molpeceres G."/>
            <person name="Ruiz-Duenas F.J."/>
            <person name="Serrano A."/>
            <person name="Henrissat B."/>
            <person name="Drula E."/>
            <person name="Hughes K.W."/>
            <person name="Mata J.L."/>
            <person name="Ishikawa N.K."/>
            <person name="Vargas-Isla R."/>
            <person name="Ushijima S."/>
            <person name="Smith C.A."/>
            <person name="Donoghue J."/>
            <person name="Ahrendt S."/>
            <person name="Andreopoulos W."/>
            <person name="He G."/>
            <person name="LaButti K."/>
            <person name="Lipzen A."/>
            <person name="Ng V."/>
            <person name="Riley R."/>
            <person name="Sandor L."/>
            <person name="Barry K."/>
            <person name="Martinez A.T."/>
            <person name="Xiao Y."/>
            <person name="Gibbons J.G."/>
            <person name="Terashima K."/>
            <person name="Grigoriev I.V."/>
            <person name="Hibbett D."/>
        </authorList>
    </citation>
    <scope>NUCLEOTIDE SEQUENCE [LARGE SCALE GENOMIC DNA]</scope>
    <source>
        <strain evidence="1 2">TFB7810</strain>
    </source>
</reference>
<keyword evidence="2" id="KW-1185">Reference proteome</keyword>
<gene>
    <name evidence="1" type="ORF">DFH05DRAFT_1361859</name>
</gene>
<evidence type="ECO:0000313" key="1">
    <source>
        <dbReference type="EMBL" id="KAJ3747441.1"/>
    </source>
</evidence>
<protein>
    <submittedName>
        <fullName evidence="1">Uncharacterized protein</fullName>
    </submittedName>
</protein>
<evidence type="ECO:0000313" key="2">
    <source>
        <dbReference type="Proteomes" id="UP001142393"/>
    </source>
</evidence>
<dbReference type="Proteomes" id="UP001142393">
    <property type="component" value="Unassembled WGS sequence"/>
</dbReference>